<feature type="region of interest" description="Disordered" evidence="1">
    <location>
        <begin position="1"/>
        <end position="29"/>
    </location>
</feature>
<keyword evidence="3" id="KW-1185">Reference proteome</keyword>
<name>A0ABR3PXY0_9TREE</name>
<evidence type="ECO:0008006" key="4">
    <source>
        <dbReference type="Google" id="ProtNLM"/>
    </source>
</evidence>
<feature type="compositionally biased region" description="Pro residues" evidence="1">
    <location>
        <begin position="11"/>
        <end position="21"/>
    </location>
</feature>
<evidence type="ECO:0000313" key="3">
    <source>
        <dbReference type="Proteomes" id="UP001565368"/>
    </source>
</evidence>
<dbReference type="EMBL" id="JBBXJM010000005">
    <property type="protein sequence ID" value="KAL1407032.1"/>
    <property type="molecule type" value="Genomic_DNA"/>
</dbReference>
<sequence length="461" mass="48264">MGEEATASEPSDPPWPSPKGHPPWAKRAEFSAQPHLLQLPPPPQLPACSLRMAFQATSGAADLPPAFYPRQPIPTLLTLELARNSSLPHALAPQLSMSMVGTLRLGAAPPQTIIYVSVSLEQGLALWARDAGAHDAAAMPGGTYTLPISVQVPATPRLPPSFAVPGAHFAVSYALEVALSVASGTGRVVLAHAARAFEMLPETLPSPAVAEVPHALWVPGPGGADRWELTPSLPTSTYSPTSAIPLRLRVLPPGGGPRAVLLRLGLVRNEASDGEAGCERRAVDVSARWGWVCPAQATTVTAALPIMTGATWDHGFSTVLNVHGARGATVASSTFCLVVQAVFLADDDGGLAHFLDALGEGRLAEGEFSAPLPGCAARKAAWDALVRDHAAAQRTISIPVILGSVSEPRGALHAHHWSDLHIGADGGRARMIEGEAFSSEDGWMCAPPTYSQALDDIPYVY</sequence>
<accession>A0ABR3PXY0</accession>
<protein>
    <recommendedName>
        <fullName evidence="4">Arrestin-like N-terminal domain-containing protein</fullName>
    </recommendedName>
</protein>
<organism evidence="2 3">
    <name type="scientific">Vanrija albida</name>
    <dbReference type="NCBI Taxonomy" id="181172"/>
    <lineage>
        <taxon>Eukaryota</taxon>
        <taxon>Fungi</taxon>
        <taxon>Dikarya</taxon>
        <taxon>Basidiomycota</taxon>
        <taxon>Agaricomycotina</taxon>
        <taxon>Tremellomycetes</taxon>
        <taxon>Trichosporonales</taxon>
        <taxon>Trichosporonaceae</taxon>
        <taxon>Vanrija</taxon>
    </lineage>
</organism>
<comment type="caution">
    <text evidence="2">The sequence shown here is derived from an EMBL/GenBank/DDBJ whole genome shotgun (WGS) entry which is preliminary data.</text>
</comment>
<dbReference type="RefSeq" id="XP_069206976.1">
    <property type="nucleotide sequence ID" value="XM_069354905.1"/>
</dbReference>
<reference evidence="2 3" key="1">
    <citation type="submission" date="2023-08" db="EMBL/GenBank/DDBJ databases">
        <title>Annotated Genome Sequence of Vanrija albida AlHP1.</title>
        <authorList>
            <person name="Herzog R."/>
        </authorList>
    </citation>
    <scope>NUCLEOTIDE SEQUENCE [LARGE SCALE GENOMIC DNA]</scope>
    <source>
        <strain evidence="2 3">AlHP1</strain>
    </source>
</reference>
<proteinExistence type="predicted"/>
<evidence type="ECO:0000313" key="2">
    <source>
        <dbReference type="EMBL" id="KAL1407032.1"/>
    </source>
</evidence>
<dbReference type="Proteomes" id="UP001565368">
    <property type="component" value="Unassembled WGS sequence"/>
</dbReference>
<dbReference type="GeneID" id="95987488"/>
<gene>
    <name evidence="2" type="ORF">Q8F55_006445</name>
</gene>
<evidence type="ECO:0000256" key="1">
    <source>
        <dbReference type="SAM" id="MobiDB-lite"/>
    </source>
</evidence>